<proteinExistence type="predicted"/>
<accession>A0ABD6A4J3</accession>
<evidence type="ECO:0000313" key="2">
    <source>
        <dbReference type="Proteomes" id="UP001596547"/>
    </source>
</evidence>
<sequence length="46" mass="4617">MGIRCVTPPAVAEVAGGADAPWTAVYVPAPPATDAPDLVDPLYAPL</sequence>
<gene>
    <name evidence="1" type="ORF">ACFQPE_01480</name>
</gene>
<dbReference type="RefSeq" id="WP_276304868.1">
    <property type="nucleotide sequence ID" value="NZ_CP119992.1"/>
</dbReference>
<protein>
    <submittedName>
        <fullName evidence="1">Uncharacterized protein</fullName>
    </submittedName>
</protein>
<keyword evidence="2" id="KW-1185">Reference proteome</keyword>
<dbReference type="AlphaFoldDB" id="A0ABD6A4J3"/>
<organism evidence="1 2">
    <name type="scientific">Halomarina halobia</name>
    <dbReference type="NCBI Taxonomy" id="3033386"/>
    <lineage>
        <taxon>Archaea</taxon>
        <taxon>Methanobacteriati</taxon>
        <taxon>Methanobacteriota</taxon>
        <taxon>Stenosarchaea group</taxon>
        <taxon>Halobacteria</taxon>
        <taxon>Halobacteriales</taxon>
        <taxon>Natronomonadaceae</taxon>
        <taxon>Halomarina</taxon>
    </lineage>
</organism>
<dbReference type="Proteomes" id="UP001596547">
    <property type="component" value="Unassembled WGS sequence"/>
</dbReference>
<evidence type="ECO:0000313" key="1">
    <source>
        <dbReference type="EMBL" id="MFC7315468.1"/>
    </source>
</evidence>
<reference evidence="1 2" key="1">
    <citation type="journal article" date="2019" name="Int. J. Syst. Evol. Microbiol.">
        <title>The Global Catalogue of Microorganisms (GCM) 10K type strain sequencing project: providing services to taxonomists for standard genome sequencing and annotation.</title>
        <authorList>
            <consortium name="The Broad Institute Genomics Platform"/>
            <consortium name="The Broad Institute Genome Sequencing Center for Infectious Disease"/>
            <person name="Wu L."/>
            <person name="Ma J."/>
        </authorList>
    </citation>
    <scope>NUCLEOTIDE SEQUENCE [LARGE SCALE GENOMIC DNA]</scope>
    <source>
        <strain evidence="1 2">PSR21</strain>
    </source>
</reference>
<comment type="caution">
    <text evidence="1">The sequence shown here is derived from an EMBL/GenBank/DDBJ whole genome shotgun (WGS) entry which is preliminary data.</text>
</comment>
<dbReference type="GeneID" id="79314434"/>
<dbReference type="EMBL" id="JBHTBF010000001">
    <property type="protein sequence ID" value="MFC7315468.1"/>
    <property type="molecule type" value="Genomic_DNA"/>
</dbReference>
<name>A0ABD6A4J3_9EURY</name>